<evidence type="ECO:0000313" key="6">
    <source>
        <dbReference type="EMBL" id="KAA6381786.1"/>
    </source>
</evidence>
<evidence type="ECO:0000256" key="1">
    <source>
        <dbReference type="ARBA" id="ARBA00010394"/>
    </source>
</evidence>
<evidence type="ECO:0000256" key="3">
    <source>
        <dbReference type="ARBA" id="ARBA00022927"/>
    </source>
</evidence>
<sequence length="788" mass="89649">MQFQPLSAAERAQKRQTTYNQEIDNVGTRRQRVDDRITLRKANRGDFLSRKRAEFLKLEKIDAALSEQGKAIIAQLDDIVEKLNSENIDEILQSVRLIRKLLSSNEKVIPIQHIINSGAPEKFSSLLARDDLPKVQEELIWILTNMFSGTVEEAENTVKFGVVPHLVRFLASPTAKFREYSAWAIANIAFEKNDYLLNTLIDANLEDQLLKLLVKQSQISPFEGSKIILMDEAQREMRNQVYMLSNIVTNINLKPETLKAAASLFITYLVNIIDNEKNTRQILDALYGLNQIIDNEQVQNNVTLSGAVSKIARFINNKDFQVSNFALHIIGSLAAGNEMQAQVIITSGALVNILSLLSQIPPIDQFRLNQQKMSINDALHILQVREDNLKEVCWMLSNLAAGTLAQATAVINSGCVQKIILLLFDAEVDKGEKIFFPNEQSDTKELEERYIITPPISELEFEQKINQDNKLNADNDNEEEELPLPIAQTRRMYSSSYQQWTVEAFFVLANCTAVSVRQAAQIGKLRVIPLFVKWLDSKKEKILNLILFALDQIFAAGRAFTGYDKDHSKLKESSNINLQSNKGIPRSLSPPSVSDVSNKHFSFSFNSQQHQSQSCSQSSLFTQSVQFGSSWQQDLHQKQTLALQNIQMTQNTDVGKQPTSTFQFGSSQVQKQTSQIQLQQQQPQRLQNDFFQNTKPRSNFFKSYNQFQNPFAKPQSSVNQNILIDSSLQTEDNEFGSIFEKIFFEADGVEKLDQLQRHKSERIFKLAKNLIEKYFPDDDENEDITENS</sequence>
<dbReference type="InterPro" id="IPR016024">
    <property type="entry name" value="ARM-type_fold"/>
</dbReference>
<dbReference type="GO" id="GO:0006606">
    <property type="term" value="P:protein import into nucleus"/>
    <property type="evidence" value="ECO:0007669"/>
    <property type="project" value="InterPro"/>
</dbReference>
<name>A0A5J4VHG3_9EUKA</name>
<dbReference type="Pfam" id="PF16186">
    <property type="entry name" value="Arm_3"/>
    <property type="match status" value="1"/>
</dbReference>
<comment type="similarity">
    <text evidence="1">Belongs to the importin alpha family.</text>
</comment>
<dbReference type="Pfam" id="PF00514">
    <property type="entry name" value="Arm"/>
    <property type="match status" value="1"/>
</dbReference>
<evidence type="ECO:0000256" key="2">
    <source>
        <dbReference type="ARBA" id="ARBA00022448"/>
    </source>
</evidence>
<feature type="domain" description="IBB" evidence="5">
    <location>
        <begin position="15"/>
        <end position="95"/>
    </location>
</feature>
<dbReference type="EMBL" id="SNRW01007128">
    <property type="protein sequence ID" value="KAA6381786.1"/>
    <property type="molecule type" value="Genomic_DNA"/>
</dbReference>
<reference evidence="6 7" key="1">
    <citation type="submission" date="2019-03" db="EMBL/GenBank/DDBJ databases">
        <title>Single cell metagenomics reveals metabolic interactions within the superorganism composed of flagellate Streblomastix strix and complex community of Bacteroidetes bacteria on its surface.</title>
        <authorList>
            <person name="Treitli S.C."/>
            <person name="Kolisko M."/>
            <person name="Husnik F."/>
            <person name="Keeling P."/>
            <person name="Hampl V."/>
        </authorList>
    </citation>
    <scope>NUCLEOTIDE SEQUENCE [LARGE SCALE GENOMIC DNA]</scope>
    <source>
        <strain evidence="6">ST1C</strain>
    </source>
</reference>
<keyword evidence="2" id="KW-0813">Transport</keyword>
<comment type="caution">
    <text evidence="6">The sequence shown here is derived from an EMBL/GenBank/DDBJ whole genome shotgun (WGS) entry which is preliminary data.</text>
</comment>
<dbReference type="InterPro" id="IPR011989">
    <property type="entry name" value="ARM-like"/>
</dbReference>
<evidence type="ECO:0000256" key="4">
    <source>
        <dbReference type="SAM" id="MobiDB-lite"/>
    </source>
</evidence>
<dbReference type="InterPro" id="IPR002652">
    <property type="entry name" value="Importin-a_IBB"/>
</dbReference>
<feature type="region of interest" description="Disordered" evidence="4">
    <location>
        <begin position="1"/>
        <end position="27"/>
    </location>
</feature>
<dbReference type="SMART" id="SM00185">
    <property type="entry name" value="ARM"/>
    <property type="match status" value="5"/>
</dbReference>
<evidence type="ECO:0000259" key="5">
    <source>
        <dbReference type="Pfam" id="PF01749"/>
    </source>
</evidence>
<dbReference type="OrthoDB" id="29145at2759"/>
<gene>
    <name evidence="6" type="ORF">EZS28_022687</name>
</gene>
<dbReference type="InterPro" id="IPR032413">
    <property type="entry name" value="Arm_3"/>
</dbReference>
<dbReference type="Gene3D" id="1.25.10.10">
    <property type="entry name" value="Leucine-rich Repeat Variant"/>
    <property type="match status" value="2"/>
</dbReference>
<accession>A0A5J4VHG3</accession>
<proteinExistence type="inferred from homology"/>
<evidence type="ECO:0000313" key="7">
    <source>
        <dbReference type="Proteomes" id="UP000324800"/>
    </source>
</evidence>
<dbReference type="PANTHER" id="PTHR23316">
    <property type="entry name" value="IMPORTIN ALPHA"/>
    <property type="match status" value="1"/>
</dbReference>
<dbReference type="GO" id="GO:0061608">
    <property type="term" value="F:nuclear import signal receptor activity"/>
    <property type="evidence" value="ECO:0007669"/>
    <property type="project" value="InterPro"/>
</dbReference>
<dbReference type="Pfam" id="PF01749">
    <property type="entry name" value="IBB"/>
    <property type="match status" value="1"/>
</dbReference>
<dbReference type="InterPro" id="IPR000225">
    <property type="entry name" value="Armadillo"/>
</dbReference>
<organism evidence="6 7">
    <name type="scientific">Streblomastix strix</name>
    <dbReference type="NCBI Taxonomy" id="222440"/>
    <lineage>
        <taxon>Eukaryota</taxon>
        <taxon>Metamonada</taxon>
        <taxon>Preaxostyla</taxon>
        <taxon>Oxymonadida</taxon>
        <taxon>Streblomastigidae</taxon>
        <taxon>Streblomastix</taxon>
    </lineage>
</organism>
<keyword evidence="3" id="KW-0653">Protein transport</keyword>
<dbReference type="SUPFAM" id="SSF48371">
    <property type="entry name" value="ARM repeat"/>
    <property type="match status" value="1"/>
</dbReference>
<protein>
    <submittedName>
        <fullName evidence="6">Putative importin subunit alpha-2</fullName>
    </submittedName>
</protein>
<dbReference type="AlphaFoldDB" id="A0A5J4VHG3"/>
<dbReference type="Proteomes" id="UP000324800">
    <property type="component" value="Unassembled WGS sequence"/>
</dbReference>